<evidence type="ECO:0000256" key="6">
    <source>
        <dbReference type="ARBA" id="ARBA00022856"/>
    </source>
</evidence>
<organism evidence="13 14">
    <name type="scientific">Brucella intermedia 229E</name>
    <dbReference type="NCBI Taxonomy" id="1337887"/>
    <lineage>
        <taxon>Bacteria</taxon>
        <taxon>Pseudomonadati</taxon>
        <taxon>Pseudomonadota</taxon>
        <taxon>Alphaproteobacteria</taxon>
        <taxon>Hyphomicrobiales</taxon>
        <taxon>Brucellaceae</taxon>
        <taxon>Brucella/Ochrobactrum group</taxon>
        <taxon>Brucella</taxon>
    </lineage>
</organism>
<dbReference type="PANTHER" id="PTHR43386">
    <property type="entry name" value="OLIGOPEPTIDE TRANSPORT SYSTEM PERMEASE PROTEIN APPC"/>
    <property type="match status" value="1"/>
</dbReference>
<keyword evidence="3 11" id="KW-0813">Transport</keyword>
<accession>U4V9B0</accession>
<dbReference type="GO" id="GO:0055085">
    <property type="term" value="P:transmembrane transport"/>
    <property type="evidence" value="ECO:0007669"/>
    <property type="project" value="InterPro"/>
</dbReference>
<dbReference type="GO" id="GO:0015031">
    <property type="term" value="P:protein transport"/>
    <property type="evidence" value="ECO:0007669"/>
    <property type="project" value="UniProtKB-KW"/>
</dbReference>
<evidence type="ECO:0000256" key="10">
    <source>
        <dbReference type="ARBA" id="ARBA00025454"/>
    </source>
</evidence>
<gene>
    <name evidence="13" type="ORF">Q644_01975</name>
</gene>
<feature type="transmembrane region" description="Helical" evidence="11">
    <location>
        <begin position="117"/>
        <end position="139"/>
    </location>
</feature>
<proteinExistence type="inferred from homology"/>
<evidence type="ECO:0000256" key="8">
    <source>
        <dbReference type="ARBA" id="ARBA00022989"/>
    </source>
</evidence>
<dbReference type="EMBL" id="ASXJ01000076">
    <property type="protein sequence ID" value="ERM02580.1"/>
    <property type="molecule type" value="Genomic_DNA"/>
</dbReference>
<dbReference type="AlphaFoldDB" id="U4V9B0"/>
<keyword evidence="7" id="KW-0653">Protein transport</keyword>
<feature type="transmembrane region" description="Helical" evidence="11">
    <location>
        <begin position="145"/>
        <end position="164"/>
    </location>
</feature>
<protein>
    <submittedName>
        <fullName evidence="13">Peptide ABC transporter permease</fullName>
    </submittedName>
</protein>
<dbReference type="CDD" id="cd06261">
    <property type="entry name" value="TM_PBP2"/>
    <property type="match status" value="1"/>
</dbReference>
<evidence type="ECO:0000256" key="1">
    <source>
        <dbReference type="ARBA" id="ARBA00004429"/>
    </source>
</evidence>
<feature type="transmembrane region" description="Helical" evidence="11">
    <location>
        <begin position="88"/>
        <end position="110"/>
    </location>
</feature>
<feature type="transmembrane region" description="Helical" evidence="11">
    <location>
        <begin position="257"/>
        <end position="278"/>
    </location>
</feature>
<evidence type="ECO:0000256" key="4">
    <source>
        <dbReference type="ARBA" id="ARBA00022475"/>
    </source>
</evidence>
<evidence type="ECO:0000256" key="5">
    <source>
        <dbReference type="ARBA" id="ARBA00022692"/>
    </source>
</evidence>
<keyword evidence="5 11" id="KW-0812">Transmembrane</keyword>
<dbReference type="GO" id="GO:0005886">
    <property type="term" value="C:plasma membrane"/>
    <property type="evidence" value="ECO:0007669"/>
    <property type="project" value="UniProtKB-SubCell"/>
</dbReference>
<comment type="subcellular location">
    <subcellularLocation>
        <location evidence="1">Cell inner membrane</location>
        <topology evidence="1">Multi-pass membrane protein</topology>
    </subcellularLocation>
    <subcellularLocation>
        <location evidence="11">Cell membrane</location>
        <topology evidence="11">Multi-pass membrane protein</topology>
    </subcellularLocation>
</comment>
<dbReference type="PANTHER" id="PTHR43386:SF1">
    <property type="entry name" value="D,D-DIPEPTIDE TRANSPORT SYSTEM PERMEASE PROTEIN DDPC-RELATED"/>
    <property type="match status" value="1"/>
</dbReference>
<evidence type="ECO:0000256" key="2">
    <source>
        <dbReference type="ARBA" id="ARBA00009306"/>
    </source>
</evidence>
<dbReference type="InterPro" id="IPR025966">
    <property type="entry name" value="OppC_N"/>
</dbReference>
<reference evidence="13 14" key="1">
    <citation type="journal article" date="2014" name="FEMS Microbiol. Lett.">
        <title>Genome sequencing analysis reveals virulence-related gene content of Ochrobactrum intermedium strain 229E, a urease-positive strain isolated from the human gastric niche.</title>
        <authorList>
            <person name="Kulkarni G.J."/>
            <person name="Shetty S."/>
            <person name="Dharne M.S."/>
            <person name="Shouche Y.S."/>
        </authorList>
    </citation>
    <scope>NUCLEOTIDE SEQUENCE [LARGE SCALE GENOMIC DNA]</scope>
    <source>
        <strain evidence="13 14">229E</strain>
    </source>
</reference>
<keyword evidence="9 11" id="KW-0472">Membrane</keyword>
<dbReference type="Proteomes" id="UP000016842">
    <property type="component" value="Unassembled WGS sequence"/>
</dbReference>
<keyword evidence="6" id="KW-0571">Peptide transport</keyword>
<dbReference type="PATRIC" id="fig|1337887.3.peg.1539"/>
<feature type="domain" description="ABC transmembrane type-1" evidence="12">
    <location>
        <begin position="82"/>
        <end position="279"/>
    </location>
</feature>
<comment type="caution">
    <text evidence="13">The sequence shown here is derived from an EMBL/GenBank/DDBJ whole genome shotgun (WGS) entry which is preliminary data.</text>
</comment>
<evidence type="ECO:0000313" key="14">
    <source>
        <dbReference type="Proteomes" id="UP000016842"/>
    </source>
</evidence>
<dbReference type="GO" id="GO:0015833">
    <property type="term" value="P:peptide transport"/>
    <property type="evidence" value="ECO:0007669"/>
    <property type="project" value="UniProtKB-KW"/>
</dbReference>
<keyword evidence="4" id="KW-1003">Cell membrane</keyword>
<evidence type="ECO:0000256" key="9">
    <source>
        <dbReference type="ARBA" id="ARBA00023136"/>
    </source>
</evidence>
<comment type="function">
    <text evidence="10">Probably part of an ABC transporter complex that could be involved in peptide import. Probably responsible for the translocation of the substrate across the membrane.</text>
</comment>
<evidence type="ECO:0000256" key="7">
    <source>
        <dbReference type="ARBA" id="ARBA00022927"/>
    </source>
</evidence>
<feature type="transmembrane region" description="Helical" evidence="11">
    <location>
        <begin position="12"/>
        <end position="34"/>
    </location>
</feature>
<evidence type="ECO:0000259" key="12">
    <source>
        <dbReference type="PROSITE" id="PS50928"/>
    </source>
</evidence>
<dbReference type="InterPro" id="IPR035906">
    <property type="entry name" value="MetI-like_sf"/>
</dbReference>
<dbReference type="InterPro" id="IPR000515">
    <property type="entry name" value="MetI-like"/>
</dbReference>
<evidence type="ECO:0000256" key="11">
    <source>
        <dbReference type="RuleBase" id="RU363032"/>
    </source>
</evidence>
<sequence>MKLLRYLLRNPVSLIGVLILLAFVLVAIFAPVLAPPQEFQMSVYDTPRAGFLATPQPPSAEAIFGTTEGQYDIYYAVIWGGTRTAFKIGLGVVAISVLIGTLIGSVAAYYGGAVDEILMRIVDVFMAVPFLIAAMVLTALLGKGIGPITIALTTFGWMGYARVIRSEILRIREMDYVHAARSYGAGDLRLIALHILPNAFFPVLVLATMATGSMVLSASALSFLGVGTEEGYADWGGQFIAYSRNWIVGQPGNPFQYWYTLVFPGAAIFLFVLSWNLVGDALRDVLDPRHSS</sequence>
<dbReference type="SUPFAM" id="SSF161098">
    <property type="entry name" value="MetI-like"/>
    <property type="match status" value="1"/>
</dbReference>
<dbReference type="Gene3D" id="1.10.3720.10">
    <property type="entry name" value="MetI-like"/>
    <property type="match status" value="1"/>
</dbReference>
<dbReference type="PROSITE" id="PS50928">
    <property type="entry name" value="ABC_TM1"/>
    <property type="match status" value="1"/>
</dbReference>
<comment type="similarity">
    <text evidence="2 11">Belongs to the binding-protein-dependent transport system permease family.</text>
</comment>
<evidence type="ECO:0000313" key="13">
    <source>
        <dbReference type="EMBL" id="ERM02580.1"/>
    </source>
</evidence>
<dbReference type="InterPro" id="IPR050366">
    <property type="entry name" value="BP-dependent_transpt_permease"/>
</dbReference>
<keyword evidence="8 11" id="KW-1133">Transmembrane helix</keyword>
<dbReference type="Pfam" id="PF00528">
    <property type="entry name" value="BPD_transp_1"/>
    <property type="match status" value="1"/>
</dbReference>
<feature type="transmembrane region" description="Helical" evidence="11">
    <location>
        <begin position="199"/>
        <end position="224"/>
    </location>
</feature>
<evidence type="ECO:0000256" key="3">
    <source>
        <dbReference type="ARBA" id="ARBA00022448"/>
    </source>
</evidence>
<name>U4V9B0_9HYPH</name>
<dbReference type="Pfam" id="PF12911">
    <property type="entry name" value="OppC_N"/>
    <property type="match status" value="1"/>
</dbReference>